<dbReference type="PRINTS" id="PR00598">
    <property type="entry name" value="HTHMARR"/>
</dbReference>
<dbReference type="Pfam" id="PF12802">
    <property type="entry name" value="MarR_2"/>
    <property type="match status" value="1"/>
</dbReference>
<dbReference type="PANTHER" id="PTHR33164:SF57">
    <property type="entry name" value="MARR-FAMILY TRANSCRIPTIONAL REGULATOR"/>
    <property type="match status" value="1"/>
</dbReference>
<feature type="domain" description="HTH marR-type" evidence="1">
    <location>
        <begin position="1"/>
        <end position="116"/>
    </location>
</feature>
<dbReference type="PANTHER" id="PTHR33164">
    <property type="entry name" value="TRANSCRIPTIONAL REGULATOR, MARR FAMILY"/>
    <property type="match status" value="1"/>
</dbReference>
<protein>
    <submittedName>
        <fullName evidence="2">MarR family transcriptional regulator</fullName>
    </submittedName>
</protein>
<dbReference type="InterPro" id="IPR039422">
    <property type="entry name" value="MarR/SlyA-like"/>
</dbReference>
<dbReference type="InterPro" id="IPR000835">
    <property type="entry name" value="HTH_MarR-typ"/>
</dbReference>
<dbReference type="SUPFAM" id="SSF46785">
    <property type="entry name" value="Winged helix' DNA-binding domain"/>
    <property type="match status" value="1"/>
</dbReference>
<gene>
    <name evidence="2" type="ORF">AB0301_17015</name>
</gene>
<evidence type="ECO:0000259" key="1">
    <source>
        <dbReference type="PROSITE" id="PS50995"/>
    </source>
</evidence>
<comment type="caution">
    <text evidence="2">The sequence shown here is derived from an EMBL/GenBank/DDBJ whole genome shotgun (WGS) entry which is preliminary data.</text>
</comment>
<accession>A0ABV3LLG6</accession>
<organism evidence="2 3">
    <name type="scientific">Microbacterium profundi</name>
    <dbReference type="NCBI Taxonomy" id="450380"/>
    <lineage>
        <taxon>Bacteria</taxon>
        <taxon>Bacillati</taxon>
        <taxon>Actinomycetota</taxon>
        <taxon>Actinomycetes</taxon>
        <taxon>Micrococcales</taxon>
        <taxon>Microbacteriaceae</taxon>
        <taxon>Microbacterium</taxon>
    </lineage>
</organism>
<dbReference type="Gene3D" id="1.10.10.10">
    <property type="entry name" value="Winged helix-like DNA-binding domain superfamily/Winged helix DNA-binding domain"/>
    <property type="match status" value="1"/>
</dbReference>
<dbReference type="RefSeq" id="WP_366233562.1">
    <property type="nucleotide sequence ID" value="NZ_JBFBMH010000052.1"/>
</dbReference>
<proteinExistence type="predicted"/>
<keyword evidence="3" id="KW-1185">Reference proteome</keyword>
<dbReference type="PROSITE" id="PS50995">
    <property type="entry name" value="HTH_MARR_2"/>
    <property type="match status" value="1"/>
</dbReference>
<dbReference type="InterPro" id="IPR036390">
    <property type="entry name" value="WH_DNA-bd_sf"/>
</dbReference>
<name>A0ABV3LLG6_9MICO</name>
<sequence length="131" mass="14531">MAHGSQINNGLDFASNKVLYVLGRSGPLRPSALAEQLATGRANVSKLVNRLELRGLVHKVKDPHDARASLVELTPLGIELSRDAFRIGDEMLREMTADWSAQEVSIFSHQMARFTRAAAEYERRVSTTPFP</sequence>
<dbReference type="EMBL" id="JBFBMH010000052">
    <property type="protein sequence ID" value="MEW1976752.1"/>
    <property type="molecule type" value="Genomic_DNA"/>
</dbReference>
<reference evidence="2 3" key="1">
    <citation type="submission" date="2024-06" db="EMBL/GenBank/DDBJ databases">
        <title>The Natural Products Discovery Center: Release of the First 8490 Sequenced Strains for Exploring Actinobacteria Biosynthetic Diversity.</title>
        <authorList>
            <person name="Kalkreuter E."/>
            <person name="Kautsar S.A."/>
            <person name="Yang D."/>
            <person name="Bader C.D."/>
            <person name="Teijaro C.N."/>
            <person name="Fluegel L."/>
            <person name="Davis C.M."/>
            <person name="Simpson J.R."/>
            <person name="Lauterbach L."/>
            <person name="Steele A.D."/>
            <person name="Gui C."/>
            <person name="Meng S."/>
            <person name="Li G."/>
            <person name="Viehrig K."/>
            <person name="Ye F."/>
            <person name="Su P."/>
            <person name="Kiefer A.F."/>
            <person name="Nichols A."/>
            <person name="Cepeda A.J."/>
            <person name="Yan W."/>
            <person name="Fan B."/>
            <person name="Jiang Y."/>
            <person name="Adhikari A."/>
            <person name="Zheng C.-J."/>
            <person name="Schuster L."/>
            <person name="Cowan T.M."/>
            <person name="Smanski M.J."/>
            <person name="Chevrette M.G."/>
            <person name="De Carvalho L.P.S."/>
            <person name="Shen B."/>
        </authorList>
    </citation>
    <scope>NUCLEOTIDE SEQUENCE [LARGE SCALE GENOMIC DNA]</scope>
    <source>
        <strain evidence="2 3">NPDC077434</strain>
    </source>
</reference>
<dbReference type="InterPro" id="IPR036388">
    <property type="entry name" value="WH-like_DNA-bd_sf"/>
</dbReference>
<dbReference type="Proteomes" id="UP001553715">
    <property type="component" value="Unassembled WGS sequence"/>
</dbReference>
<evidence type="ECO:0000313" key="2">
    <source>
        <dbReference type="EMBL" id="MEW1976752.1"/>
    </source>
</evidence>
<evidence type="ECO:0000313" key="3">
    <source>
        <dbReference type="Proteomes" id="UP001553715"/>
    </source>
</evidence>
<dbReference type="SMART" id="SM00347">
    <property type="entry name" value="HTH_MARR"/>
    <property type="match status" value="1"/>
</dbReference>